<dbReference type="InterPro" id="IPR013057">
    <property type="entry name" value="AA_transpt_TM"/>
</dbReference>
<sequence>MRSFIAVMICLTQFGFATVLTLLAAKNMAILLHFFFSIKINFCWLILIVGLIVWPATMLKSPMHFWQVAIFSALSSSLAVCLLLVGFVHDAPVCAQDVPERDFNLQNFFMAYGTIVFAFGGHAVFPTIQHDMRKPRLFARSVWVAYILIIFYYMSIAIGSYLVYGASVGDAIIPSVQLQWVQQTVNMMIALHVITTIIIVFSPMTQQIEHLLRIPHEFGWQRFLVRSVLFWTLIFVALSVPNFGPLLDLIGASTMSVMTLIMPSIFYLFLNASKNKRKAMLEEGTLAKEEADNVTATFADLFVYLPRRTLIINGMSLAFGITGGLVATIFSLMKMIGADVSPPCYIQYIRQGCIYS</sequence>
<feature type="transmembrane region" description="Helical" evidence="6">
    <location>
        <begin position="108"/>
        <end position="125"/>
    </location>
</feature>
<dbReference type="PANTHER" id="PTHR48017">
    <property type="entry name" value="OS05G0424000 PROTEIN-RELATED"/>
    <property type="match status" value="1"/>
</dbReference>
<dbReference type="Pfam" id="PF01490">
    <property type="entry name" value="Aa_trans"/>
    <property type="match status" value="1"/>
</dbReference>
<feature type="transmembrane region" description="Helical" evidence="6">
    <location>
        <begin position="184"/>
        <end position="202"/>
    </location>
</feature>
<dbReference type="GO" id="GO:0016020">
    <property type="term" value="C:membrane"/>
    <property type="evidence" value="ECO:0007669"/>
    <property type="project" value="UniProtKB-SubCell"/>
</dbReference>
<comment type="subcellular location">
    <subcellularLocation>
        <location evidence="1">Membrane</location>
    </subcellularLocation>
</comment>
<dbReference type="EMBL" id="KN560711">
    <property type="protein sequence ID" value="KHJ86349.1"/>
    <property type="molecule type" value="Genomic_DNA"/>
</dbReference>
<name>A0A0B1SN25_OESDE</name>
<proteinExistence type="predicted"/>
<evidence type="ECO:0000256" key="5">
    <source>
        <dbReference type="ARBA" id="ARBA00023136"/>
    </source>
</evidence>
<dbReference type="AlphaFoldDB" id="A0A0B1SN25"/>
<dbReference type="FunFam" id="1.20.1740.10:FF:000052">
    <property type="entry name" value="Lysine histidine transporter-like 3"/>
    <property type="match status" value="1"/>
</dbReference>
<gene>
    <name evidence="8" type="ORF">OESDEN_13905</name>
</gene>
<feature type="transmembrane region" description="Helical" evidence="6">
    <location>
        <begin position="310"/>
        <end position="333"/>
    </location>
</feature>
<evidence type="ECO:0000256" key="4">
    <source>
        <dbReference type="ARBA" id="ARBA00022989"/>
    </source>
</evidence>
<organism evidence="8 9">
    <name type="scientific">Oesophagostomum dentatum</name>
    <name type="common">Nodular worm</name>
    <dbReference type="NCBI Taxonomy" id="61180"/>
    <lineage>
        <taxon>Eukaryota</taxon>
        <taxon>Metazoa</taxon>
        <taxon>Ecdysozoa</taxon>
        <taxon>Nematoda</taxon>
        <taxon>Chromadorea</taxon>
        <taxon>Rhabditida</taxon>
        <taxon>Rhabditina</taxon>
        <taxon>Rhabditomorpha</taxon>
        <taxon>Strongyloidea</taxon>
        <taxon>Strongylidae</taxon>
        <taxon>Oesophagostomum</taxon>
    </lineage>
</organism>
<feature type="transmembrane region" description="Helical" evidence="6">
    <location>
        <begin position="223"/>
        <end position="243"/>
    </location>
</feature>
<reference evidence="8 9" key="1">
    <citation type="submission" date="2014-03" db="EMBL/GenBank/DDBJ databases">
        <title>Draft genome of the hookworm Oesophagostomum dentatum.</title>
        <authorList>
            <person name="Mitreva M."/>
        </authorList>
    </citation>
    <scope>NUCLEOTIDE SEQUENCE [LARGE SCALE GENOMIC DNA]</scope>
    <source>
        <strain evidence="8 9">OD-Hann</strain>
    </source>
</reference>
<feature type="transmembrane region" description="Helical" evidence="6">
    <location>
        <begin position="68"/>
        <end position="88"/>
    </location>
</feature>
<protein>
    <recommendedName>
        <fullName evidence="7">Amino acid transporter transmembrane domain-containing protein</fullName>
    </recommendedName>
</protein>
<evidence type="ECO:0000259" key="7">
    <source>
        <dbReference type="Pfam" id="PF01490"/>
    </source>
</evidence>
<evidence type="ECO:0000313" key="8">
    <source>
        <dbReference type="EMBL" id="KHJ86349.1"/>
    </source>
</evidence>
<evidence type="ECO:0000313" key="9">
    <source>
        <dbReference type="Proteomes" id="UP000053660"/>
    </source>
</evidence>
<feature type="domain" description="Amino acid transporter transmembrane" evidence="7">
    <location>
        <begin position="1"/>
        <end position="278"/>
    </location>
</feature>
<dbReference type="Proteomes" id="UP000053660">
    <property type="component" value="Unassembled WGS sequence"/>
</dbReference>
<evidence type="ECO:0000256" key="1">
    <source>
        <dbReference type="ARBA" id="ARBA00004370"/>
    </source>
</evidence>
<feature type="transmembrane region" description="Helical" evidence="6">
    <location>
        <begin position="34"/>
        <end position="56"/>
    </location>
</feature>
<keyword evidence="2" id="KW-0813">Transport</keyword>
<feature type="transmembrane region" description="Helical" evidence="6">
    <location>
        <begin position="249"/>
        <end position="270"/>
    </location>
</feature>
<evidence type="ECO:0000256" key="2">
    <source>
        <dbReference type="ARBA" id="ARBA00022448"/>
    </source>
</evidence>
<keyword evidence="9" id="KW-1185">Reference proteome</keyword>
<accession>A0A0B1SN25</accession>
<keyword evidence="3 6" id="KW-0812">Transmembrane</keyword>
<keyword evidence="4 6" id="KW-1133">Transmembrane helix</keyword>
<evidence type="ECO:0000256" key="3">
    <source>
        <dbReference type="ARBA" id="ARBA00022692"/>
    </source>
</evidence>
<feature type="transmembrane region" description="Helical" evidence="6">
    <location>
        <begin position="137"/>
        <end position="164"/>
    </location>
</feature>
<dbReference type="OrthoDB" id="655540at2759"/>
<evidence type="ECO:0000256" key="6">
    <source>
        <dbReference type="SAM" id="Phobius"/>
    </source>
</evidence>
<keyword evidence="5 6" id="KW-0472">Membrane</keyword>